<dbReference type="GO" id="GO:0008705">
    <property type="term" value="F:methionine synthase activity"/>
    <property type="evidence" value="ECO:0007669"/>
    <property type="project" value="TreeGrafter"/>
</dbReference>
<name>A0A1M5G6T9_9BACT</name>
<dbReference type="PROSITE" id="PS51332">
    <property type="entry name" value="B12_BINDING"/>
    <property type="match status" value="1"/>
</dbReference>
<dbReference type="PANTHER" id="PTHR45833">
    <property type="entry name" value="METHIONINE SYNTHASE"/>
    <property type="match status" value="1"/>
</dbReference>
<dbReference type="SMART" id="SM01018">
    <property type="entry name" value="B12-binding_2"/>
    <property type="match status" value="1"/>
</dbReference>
<dbReference type="SUPFAM" id="SSF52242">
    <property type="entry name" value="Cobalamin (vitamin B12)-binding domain"/>
    <property type="match status" value="1"/>
</dbReference>
<gene>
    <name evidence="5" type="ORF">SAMN02745206_03068</name>
</gene>
<dbReference type="GO" id="GO:0050667">
    <property type="term" value="P:homocysteine metabolic process"/>
    <property type="evidence" value="ECO:0007669"/>
    <property type="project" value="TreeGrafter"/>
</dbReference>
<dbReference type="InterPro" id="IPR036594">
    <property type="entry name" value="Meth_synthase_dom"/>
</dbReference>
<proteinExistence type="predicted"/>
<dbReference type="RefSeq" id="WP_073040997.1">
    <property type="nucleotide sequence ID" value="NZ_FQVB01000035.1"/>
</dbReference>
<keyword evidence="6" id="KW-1185">Reference proteome</keyword>
<dbReference type="Proteomes" id="UP000184076">
    <property type="component" value="Unassembled WGS sequence"/>
</dbReference>
<dbReference type="AlphaFoldDB" id="A0A1M5G6T9"/>
<feature type="domain" description="B12-binding N-terminal" evidence="4">
    <location>
        <begin position="1"/>
        <end position="87"/>
    </location>
</feature>
<dbReference type="InterPro" id="IPR003759">
    <property type="entry name" value="Cbl-bd_cap"/>
</dbReference>
<protein>
    <submittedName>
        <fullName evidence="5">Methanogenic corrinoid protein MtbC1</fullName>
    </submittedName>
</protein>
<dbReference type="Gene3D" id="1.10.1240.10">
    <property type="entry name" value="Methionine synthase domain"/>
    <property type="match status" value="1"/>
</dbReference>
<dbReference type="SUPFAM" id="SSF47644">
    <property type="entry name" value="Methionine synthase domain"/>
    <property type="match status" value="1"/>
</dbReference>
<evidence type="ECO:0000259" key="4">
    <source>
        <dbReference type="PROSITE" id="PS51337"/>
    </source>
</evidence>
<feature type="domain" description="B12-binding" evidence="3">
    <location>
        <begin position="90"/>
        <end position="212"/>
    </location>
</feature>
<sequence length="212" mass="22989">MSDLKALTDTVVEMKETEALELTVKLLESGVAARDVFRAYQDAMSEIGKRFEQQVYFLPELIMAGDMMQKALEVIRPHLVEGDQGGGAKIGKFLIATVAGDIHDIGKNIVTMLMDINGFEVRDLGVDVPADRIVEEAKAFGPDVVGLSGLLTLAYDPMKEVVEKLEAAGLRQNLKVIIGGAQMDESVRTYVGADAFATDAVVGVNLCKEWVN</sequence>
<dbReference type="EMBL" id="FQVB01000035">
    <property type="protein sequence ID" value="SHF99530.1"/>
    <property type="molecule type" value="Genomic_DNA"/>
</dbReference>
<dbReference type="InterPro" id="IPR006158">
    <property type="entry name" value="Cobalamin-bd"/>
</dbReference>
<dbReference type="Pfam" id="PF02310">
    <property type="entry name" value="B12-binding"/>
    <property type="match status" value="1"/>
</dbReference>
<dbReference type="InterPro" id="IPR036724">
    <property type="entry name" value="Cobalamin-bd_sf"/>
</dbReference>
<reference evidence="6" key="1">
    <citation type="submission" date="2016-11" db="EMBL/GenBank/DDBJ databases">
        <authorList>
            <person name="Varghese N."/>
            <person name="Submissions S."/>
        </authorList>
    </citation>
    <scope>NUCLEOTIDE SEQUENCE [LARGE SCALE GENOMIC DNA]</scope>
    <source>
        <strain evidence="6">DSM 9756</strain>
    </source>
</reference>
<organism evidence="5 6">
    <name type="scientific">Desulfacinum infernum DSM 9756</name>
    <dbReference type="NCBI Taxonomy" id="1121391"/>
    <lineage>
        <taxon>Bacteria</taxon>
        <taxon>Pseudomonadati</taxon>
        <taxon>Thermodesulfobacteriota</taxon>
        <taxon>Syntrophobacteria</taxon>
        <taxon>Syntrophobacterales</taxon>
        <taxon>Syntrophobacteraceae</taxon>
        <taxon>Desulfacinum</taxon>
    </lineage>
</organism>
<dbReference type="InterPro" id="IPR050554">
    <property type="entry name" value="Met_Synthase/Corrinoid"/>
</dbReference>
<evidence type="ECO:0000256" key="1">
    <source>
        <dbReference type="ARBA" id="ARBA00022723"/>
    </source>
</evidence>
<keyword evidence="1" id="KW-0479">Metal-binding</keyword>
<dbReference type="GO" id="GO:0031419">
    <property type="term" value="F:cobalamin binding"/>
    <property type="evidence" value="ECO:0007669"/>
    <property type="project" value="InterPro"/>
</dbReference>
<evidence type="ECO:0000313" key="6">
    <source>
        <dbReference type="Proteomes" id="UP000184076"/>
    </source>
</evidence>
<dbReference type="PANTHER" id="PTHR45833:SF1">
    <property type="entry name" value="METHIONINE SYNTHASE"/>
    <property type="match status" value="1"/>
</dbReference>
<accession>A0A1M5G6T9</accession>
<dbReference type="GO" id="GO:0046653">
    <property type="term" value="P:tetrahydrofolate metabolic process"/>
    <property type="evidence" value="ECO:0007669"/>
    <property type="project" value="TreeGrafter"/>
</dbReference>
<evidence type="ECO:0000313" key="5">
    <source>
        <dbReference type="EMBL" id="SHF99530.1"/>
    </source>
</evidence>
<evidence type="ECO:0000259" key="3">
    <source>
        <dbReference type="PROSITE" id="PS51332"/>
    </source>
</evidence>
<evidence type="ECO:0000256" key="2">
    <source>
        <dbReference type="ARBA" id="ARBA00023285"/>
    </source>
</evidence>
<dbReference type="Gene3D" id="3.40.50.280">
    <property type="entry name" value="Cobalamin-binding domain"/>
    <property type="match status" value="1"/>
</dbReference>
<dbReference type="Pfam" id="PF02607">
    <property type="entry name" value="B12-binding_2"/>
    <property type="match status" value="1"/>
</dbReference>
<dbReference type="PROSITE" id="PS51337">
    <property type="entry name" value="B12_BINDING_NTER"/>
    <property type="match status" value="1"/>
</dbReference>
<dbReference type="OrthoDB" id="9803687at2"/>
<dbReference type="STRING" id="1121391.SAMN02745206_03068"/>
<keyword evidence="2" id="KW-0170">Cobalt</keyword>
<dbReference type="GO" id="GO:0046872">
    <property type="term" value="F:metal ion binding"/>
    <property type="evidence" value="ECO:0007669"/>
    <property type="project" value="UniProtKB-KW"/>
</dbReference>
<dbReference type="GO" id="GO:0005829">
    <property type="term" value="C:cytosol"/>
    <property type="evidence" value="ECO:0007669"/>
    <property type="project" value="TreeGrafter"/>
</dbReference>